<evidence type="ECO:0000313" key="2">
    <source>
        <dbReference type="Proteomes" id="UP000191672"/>
    </source>
</evidence>
<gene>
    <name evidence="1" type="ORF">PENANT_c009G07720</name>
</gene>
<reference evidence="2" key="1">
    <citation type="journal article" date="2017" name="Nat. Microbiol.">
        <title>Global analysis of biosynthetic gene clusters reveals vast potential of secondary metabolite production in Penicillium species.</title>
        <authorList>
            <person name="Nielsen J.C."/>
            <person name="Grijseels S."/>
            <person name="Prigent S."/>
            <person name="Ji B."/>
            <person name="Dainat J."/>
            <person name="Nielsen K.F."/>
            <person name="Frisvad J.C."/>
            <person name="Workman M."/>
            <person name="Nielsen J."/>
        </authorList>
    </citation>
    <scope>NUCLEOTIDE SEQUENCE [LARGE SCALE GENOMIC DNA]</scope>
    <source>
        <strain evidence="2">IBT 31811</strain>
    </source>
</reference>
<evidence type="ECO:0000313" key="1">
    <source>
        <dbReference type="EMBL" id="OQD85815.1"/>
    </source>
</evidence>
<organism evidence="1 2">
    <name type="scientific">Penicillium antarcticum</name>
    <dbReference type="NCBI Taxonomy" id="416450"/>
    <lineage>
        <taxon>Eukaryota</taxon>
        <taxon>Fungi</taxon>
        <taxon>Dikarya</taxon>
        <taxon>Ascomycota</taxon>
        <taxon>Pezizomycotina</taxon>
        <taxon>Eurotiomycetes</taxon>
        <taxon>Eurotiomycetidae</taxon>
        <taxon>Eurotiales</taxon>
        <taxon>Aspergillaceae</taxon>
        <taxon>Penicillium</taxon>
    </lineage>
</organism>
<protein>
    <submittedName>
        <fullName evidence="1">Uncharacterized protein</fullName>
    </submittedName>
</protein>
<name>A0A1V6Q9B5_9EURO</name>
<comment type="caution">
    <text evidence="1">The sequence shown here is derived from an EMBL/GenBank/DDBJ whole genome shotgun (WGS) entry which is preliminary data.</text>
</comment>
<keyword evidence="2" id="KW-1185">Reference proteome</keyword>
<dbReference type="EMBL" id="MDYN01000009">
    <property type="protein sequence ID" value="OQD85815.1"/>
    <property type="molecule type" value="Genomic_DNA"/>
</dbReference>
<sequence length="274" mass="30130">MGEMTLDLSNEELDMSDMTSSTRRSELQFSWAGNGTAYVCSTPYEKLVQSEVPFSALPVLVFWFTAVVEIGIAYAHAHARGRPIFEVNAPRTALSRPWTQDVDTSEEGLISGRSVGLNPLGGWELGSMFNQAIASLTLTLTLSIFSKVDRVTPGRTLIAFEPMPRKQQSAAAAGTYSTCTTHRGRARRLRDVATQKTFARMTVTSPSTALTPTWQLLFAPPIWGSGNEKNRGGGSESREVEATSFSQFLFTLARFWVNAKGLRAKGVIYYRLVS</sequence>
<dbReference type="Proteomes" id="UP000191672">
    <property type="component" value="Unassembled WGS sequence"/>
</dbReference>
<accession>A0A1V6Q9B5</accession>
<proteinExistence type="predicted"/>
<dbReference type="AlphaFoldDB" id="A0A1V6Q9B5"/>